<dbReference type="OrthoDB" id="2156052at2759"/>
<dbReference type="RefSeq" id="XP_008869572.1">
    <property type="nucleotide sequence ID" value="XM_008871350.1"/>
</dbReference>
<sequence>MPRKVFHAIRQLYGYMSFNERRFGILTTFSATYLFKRDDEDTLYISKGIAANQLVPLTLLEAITRLLLNDNPPAEEDLPQAEPTCTRQSKAKPSRGDNDQNASIVATELDEIPVAIKAVDTCKRPELLDELYRECDAYTALEAVQGDCIPILVRPAPVVLWEGMLDGLVLSLITGRTLEEMGMDGIATIPLECRVQAVRDLREIHSLGVLHGSLAMRNLIWCQDGRPRIFFVDFGRAIASGDISDGQFKSKEYALRCILQIHENGDAIPVECVR</sequence>
<dbReference type="InterPro" id="IPR052396">
    <property type="entry name" value="Meiotic_Drive_Suppr_Kinase"/>
</dbReference>
<evidence type="ECO:0008006" key="3">
    <source>
        <dbReference type="Google" id="ProtNLM"/>
    </source>
</evidence>
<dbReference type="STRING" id="157072.A0A024U624"/>
<dbReference type="VEuPathDB" id="FungiDB:H310_06330"/>
<dbReference type="EMBL" id="KI913962">
    <property type="protein sequence ID" value="ETW01724.1"/>
    <property type="molecule type" value="Genomic_DNA"/>
</dbReference>
<accession>A0A024U624</accession>
<gene>
    <name evidence="2" type="ORF">H310_06330</name>
</gene>
<evidence type="ECO:0000256" key="1">
    <source>
        <dbReference type="SAM" id="MobiDB-lite"/>
    </source>
</evidence>
<name>A0A024U624_9STRA</name>
<feature type="region of interest" description="Disordered" evidence="1">
    <location>
        <begin position="71"/>
        <end position="102"/>
    </location>
</feature>
<proteinExistence type="predicted"/>
<reference evidence="2" key="1">
    <citation type="submission" date="2013-12" db="EMBL/GenBank/DDBJ databases">
        <title>The Genome Sequence of Aphanomyces invadans NJM9701.</title>
        <authorList>
            <consortium name="The Broad Institute Genomics Platform"/>
            <person name="Russ C."/>
            <person name="Tyler B."/>
            <person name="van West P."/>
            <person name="Dieguez-Uribeondo J."/>
            <person name="Young S.K."/>
            <person name="Zeng Q."/>
            <person name="Gargeya S."/>
            <person name="Fitzgerald M."/>
            <person name="Abouelleil A."/>
            <person name="Alvarado L."/>
            <person name="Chapman S.B."/>
            <person name="Gainer-Dewar J."/>
            <person name="Goldberg J."/>
            <person name="Griggs A."/>
            <person name="Gujja S."/>
            <person name="Hansen M."/>
            <person name="Howarth C."/>
            <person name="Imamovic A."/>
            <person name="Ireland A."/>
            <person name="Larimer J."/>
            <person name="McCowan C."/>
            <person name="Murphy C."/>
            <person name="Pearson M."/>
            <person name="Poon T.W."/>
            <person name="Priest M."/>
            <person name="Roberts A."/>
            <person name="Saif S."/>
            <person name="Shea T."/>
            <person name="Sykes S."/>
            <person name="Wortman J."/>
            <person name="Nusbaum C."/>
            <person name="Birren B."/>
        </authorList>
    </citation>
    <scope>NUCLEOTIDE SEQUENCE [LARGE SCALE GENOMIC DNA]</scope>
    <source>
        <strain evidence="2">NJM9701</strain>
    </source>
</reference>
<dbReference type="PANTHER" id="PTHR37171:SF1">
    <property type="entry name" value="SERINE_THREONINE-PROTEIN KINASE YRZF-RELATED"/>
    <property type="match status" value="1"/>
</dbReference>
<dbReference type="GeneID" id="20083380"/>
<protein>
    <recommendedName>
        <fullName evidence="3">Protein kinase domain-containing protein</fullName>
    </recommendedName>
</protein>
<evidence type="ECO:0000313" key="2">
    <source>
        <dbReference type="EMBL" id="ETW01724.1"/>
    </source>
</evidence>
<dbReference type="PANTHER" id="PTHR37171">
    <property type="entry name" value="SERINE/THREONINE-PROTEIN KINASE YRZF-RELATED"/>
    <property type="match status" value="1"/>
</dbReference>
<organism evidence="2">
    <name type="scientific">Aphanomyces invadans</name>
    <dbReference type="NCBI Taxonomy" id="157072"/>
    <lineage>
        <taxon>Eukaryota</taxon>
        <taxon>Sar</taxon>
        <taxon>Stramenopiles</taxon>
        <taxon>Oomycota</taxon>
        <taxon>Saprolegniomycetes</taxon>
        <taxon>Saprolegniales</taxon>
        <taxon>Verrucalvaceae</taxon>
        <taxon>Aphanomyces</taxon>
    </lineage>
</organism>
<dbReference type="InterPro" id="IPR011009">
    <property type="entry name" value="Kinase-like_dom_sf"/>
</dbReference>
<dbReference type="AlphaFoldDB" id="A0A024U624"/>
<dbReference type="SUPFAM" id="SSF56112">
    <property type="entry name" value="Protein kinase-like (PK-like)"/>
    <property type="match status" value="1"/>
</dbReference>